<dbReference type="AlphaFoldDB" id="A0A2T1DFS0"/>
<dbReference type="Proteomes" id="UP000238634">
    <property type="component" value="Unassembled WGS sequence"/>
</dbReference>
<dbReference type="STRING" id="1920490.GCA_001895925_04567"/>
<dbReference type="GO" id="GO:0009307">
    <property type="term" value="P:DNA restriction-modification system"/>
    <property type="evidence" value="ECO:0007669"/>
    <property type="project" value="InterPro"/>
</dbReference>
<dbReference type="EMBL" id="PVWG01000011">
    <property type="protein sequence ID" value="PSB19342.1"/>
    <property type="molecule type" value="Genomic_DNA"/>
</dbReference>
<dbReference type="InterPro" id="IPR007560">
    <property type="entry name" value="Restrct_endonuc_IV_Mrr"/>
</dbReference>
<proteinExistence type="predicted"/>
<dbReference type="InterPro" id="IPR011335">
    <property type="entry name" value="Restrct_endonuc-II-like"/>
</dbReference>
<comment type="caution">
    <text evidence="2">The sequence shown here is derived from an EMBL/GenBank/DDBJ whole genome shotgun (WGS) entry which is preliminary data.</text>
</comment>
<name>A0A2T1DFS0_9CYAN</name>
<dbReference type="RefSeq" id="WP_073071449.1">
    <property type="nucleotide sequence ID" value="NZ_MPPI01000011.1"/>
</dbReference>
<accession>A0A2T1DFS0</accession>
<sequence length="615" mass="70247">MIEVRAKISGKENARADLGEARSKPAWLKNQHFLPFQMLSPDEFEIFCYLLLLRENPQDNIYYYGKTGDAGRDIVWHKDDGSIELIQCKRYQINVSINEIRTEIAKLYVNCHKQVIPEKPTSVVFYVVPDLTAPAQDLILHAVKWLEIAEDVLKSYLKKQFSRELLEFALTWRPALSRQTAIELTERAKKHQTLIEEFFGYQKVIDTTVLDQFRHEVLEEFRKTQALLLQPKSPNASVALQSLLVKAEEENLGLSFSISQTSQSSTVILTAKPSAGAVQFASLVFSDTESGSRGLEKFRLLTEEGRLIELEPDEYNWQWKMRLPEIGSPPFRLTTLKLIPNVPEYQIPCRVEVLQGNEVICTVPFTYFRILRIGTKEIEFCIIGGQLQGELSFVSSFERNNTLLTYKGFSLCSIPVKQAKSAIELMLALHTHGKLRVISLKDEDVLIKDVEANEKSSNFAKEEFENAFRFLEKLDKVNQAFNLNILYPEDMSAEIEEQADVIVNAIEKGKVEHTEGTVSLFYTPKQALEVLESFESNGNFELTLTAETQYSLLDQKLDMGETEVTLIGVSLIENAELSRATFTEAQNSGLEKVDIRLRYSGSIEKYCRWFKEDNQ</sequence>
<dbReference type="GO" id="GO:0003677">
    <property type="term" value="F:DNA binding"/>
    <property type="evidence" value="ECO:0007669"/>
    <property type="project" value="InterPro"/>
</dbReference>
<reference evidence="2 3" key="2">
    <citation type="submission" date="2018-03" db="EMBL/GenBank/DDBJ databases">
        <title>The ancient ancestry and fast evolution of plastids.</title>
        <authorList>
            <person name="Moore K.R."/>
            <person name="Magnabosco C."/>
            <person name="Momper L."/>
            <person name="Gold D.A."/>
            <person name="Bosak T."/>
            <person name="Fournier G.P."/>
        </authorList>
    </citation>
    <scope>NUCLEOTIDE SEQUENCE [LARGE SCALE GENOMIC DNA]</scope>
    <source>
        <strain evidence="2 3">ULC007</strain>
    </source>
</reference>
<dbReference type="GO" id="GO:0004519">
    <property type="term" value="F:endonuclease activity"/>
    <property type="evidence" value="ECO:0007669"/>
    <property type="project" value="InterPro"/>
</dbReference>
<dbReference type="OrthoDB" id="9806903at2"/>
<dbReference type="Pfam" id="PF04471">
    <property type="entry name" value="Mrr_cat"/>
    <property type="match status" value="1"/>
</dbReference>
<evidence type="ECO:0000259" key="1">
    <source>
        <dbReference type="Pfam" id="PF04471"/>
    </source>
</evidence>
<dbReference type="InterPro" id="IPR011856">
    <property type="entry name" value="tRNA_endonuc-like_dom_sf"/>
</dbReference>
<gene>
    <name evidence="2" type="ORF">C7B65_12320</name>
</gene>
<protein>
    <recommendedName>
        <fullName evidence="1">Restriction endonuclease type IV Mrr domain-containing protein</fullName>
    </recommendedName>
</protein>
<feature type="domain" description="Restriction endonuclease type IV Mrr" evidence="1">
    <location>
        <begin position="38"/>
        <end position="102"/>
    </location>
</feature>
<organism evidence="2 3">
    <name type="scientific">Phormidesmis priestleyi ULC007</name>
    <dbReference type="NCBI Taxonomy" id="1920490"/>
    <lineage>
        <taxon>Bacteria</taxon>
        <taxon>Bacillati</taxon>
        <taxon>Cyanobacteriota</taxon>
        <taxon>Cyanophyceae</taxon>
        <taxon>Leptolyngbyales</taxon>
        <taxon>Leptolyngbyaceae</taxon>
        <taxon>Phormidesmis</taxon>
    </lineage>
</organism>
<reference evidence="2 3" key="1">
    <citation type="submission" date="2018-02" db="EMBL/GenBank/DDBJ databases">
        <authorList>
            <person name="Cohen D.B."/>
            <person name="Kent A.D."/>
        </authorList>
    </citation>
    <scope>NUCLEOTIDE SEQUENCE [LARGE SCALE GENOMIC DNA]</scope>
    <source>
        <strain evidence="2 3">ULC007</strain>
    </source>
</reference>
<evidence type="ECO:0000313" key="2">
    <source>
        <dbReference type="EMBL" id="PSB19342.1"/>
    </source>
</evidence>
<evidence type="ECO:0000313" key="3">
    <source>
        <dbReference type="Proteomes" id="UP000238634"/>
    </source>
</evidence>
<dbReference type="Gene3D" id="3.40.1350.10">
    <property type="match status" value="1"/>
</dbReference>
<keyword evidence="3" id="KW-1185">Reference proteome</keyword>
<dbReference type="SUPFAM" id="SSF52980">
    <property type="entry name" value="Restriction endonuclease-like"/>
    <property type="match status" value="1"/>
</dbReference>